<dbReference type="Pfam" id="PF00535">
    <property type="entry name" value="Glycos_transf_2"/>
    <property type="match status" value="1"/>
</dbReference>
<dbReference type="PANTHER" id="PTHR43685:SF2">
    <property type="entry name" value="GLYCOSYLTRANSFERASE 2-LIKE DOMAIN-CONTAINING PROTEIN"/>
    <property type="match status" value="1"/>
</dbReference>
<evidence type="ECO:0000259" key="1">
    <source>
        <dbReference type="Pfam" id="PF00535"/>
    </source>
</evidence>
<dbReference type="CDD" id="cd00761">
    <property type="entry name" value="Glyco_tranf_GTA_type"/>
    <property type="match status" value="1"/>
</dbReference>
<dbReference type="EMBL" id="NIPO01000001">
    <property type="protein sequence ID" value="PJR03662.1"/>
    <property type="molecule type" value="Genomic_DNA"/>
</dbReference>
<dbReference type="Proteomes" id="UP000231960">
    <property type="component" value="Unassembled WGS sequence"/>
</dbReference>
<gene>
    <name evidence="2" type="ORF">CDL10_03350</name>
</gene>
<dbReference type="AlphaFoldDB" id="A0A2M9R482"/>
<dbReference type="SUPFAM" id="SSF53448">
    <property type="entry name" value="Nucleotide-diphospho-sugar transferases"/>
    <property type="match status" value="1"/>
</dbReference>
<organism evidence="2 3">
    <name type="scientific">Avrilella dinanensis</name>
    <dbReference type="NCBI Taxonomy" id="2008672"/>
    <lineage>
        <taxon>Bacteria</taxon>
        <taxon>Pseudomonadati</taxon>
        <taxon>Bacteroidota</taxon>
        <taxon>Flavobacteriia</taxon>
        <taxon>Flavobacteriales</taxon>
        <taxon>Flavobacteriaceae</taxon>
        <taxon>Avrilella</taxon>
    </lineage>
</organism>
<reference evidence="2 3" key="1">
    <citation type="submission" date="2017-06" db="EMBL/GenBank/DDBJ databases">
        <title>Description of Avrilella dinanensis gen. nov. sp. nov.</title>
        <authorList>
            <person name="Leyer C."/>
            <person name="Sassi M."/>
            <person name="Minet J."/>
            <person name="Kayal S."/>
            <person name="Cattoir V."/>
        </authorList>
    </citation>
    <scope>NUCLEOTIDE SEQUENCE [LARGE SCALE GENOMIC DNA]</scope>
    <source>
        <strain evidence="2 3">UR159</strain>
    </source>
</reference>
<dbReference type="Gene3D" id="3.90.550.10">
    <property type="entry name" value="Spore Coat Polysaccharide Biosynthesis Protein SpsA, Chain A"/>
    <property type="match status" value="1"/>
</dbReference>
<feature type="domain" description="Glycosyltransferase 2-like" evidence="1">
    <location>
        <begin position="14"/>
        <end position="133"/>
    </location>
</feature>
<name>A0A2M9R482_9FLAO</name>
<dbReference type="OrthoDB" id="597270at2"/>
<accession>A0A2M9R482</accession>
<dbReference type="InterPro" id="IPR050834">
    <property type="entry name" value="Glycosyltransf_2"/>
</dbReference>
<keyword evidence="3" id="KW-1185">Reference proteome</keyword>
<dbReference type="PANTHER" id="PTHR43685">
    <property type="entry name" value="GLYCOSYLTRANSFERASE"/>
    <property type="match status" value="1"/>
</dbReference>
<evidence type="ECO:0000313" key="2">
    <source>
        <dbReference type="EMBL" id="PJR03662.1"/>
    </source>
</evidence>
<comment type="caution">
    <text evidence="2">The sequence shown here is derived from an EMBL/GenBank/DDBJ whole genome shotgun (WGS) entry which is preliminary data.</text>
</comment>
<dbReference type="InterPro" id="IPR029044">
    <property type="entry name" value="Nucleotide-diphossugar_trans"/>
</dbReference>
<dbReference type="InterPro" id="IPR001173">
    <property type="entry name" value="Glyco_trans_2-like"/>
</dbReference>
<sequence>MKALHLEHTEYSISVVVPNYNSENTLRKCIESVIVQTLKVGEVIIVDDGSTDNSRSIIKELQDQNPKVNIISYFQENQGPSAARNKGIEIASGNWIAFLDTDDYWVADKMQVQLDFLQKNQDIVLVSGGYNKLFFKDTILYKEITFNMLCAKNYFETPCVLVKKDVLTRYPFNEHQKYSEDYRVWLQIGKNHKMVYINKLLSFNINNKRPFGESGLSANLWKMEKGELSNFKFIYQREMISFGQWFLYSSYSFLKFIRRYLISKL</sequence>
<protein>
    <recommendedName>
        <fullName evidence="1">Glycosyltransferase 2-like domain-containing protein</fullName>
    </recommendedName>
</protein>
<evidence type="ECO:0000313" key="3">
    <source>
        <dbReference type="Proteomes" id="UP000231960"/>
    </source>
</evidence>
<proteinExistence type="predicted"/>